<sequence length="558" mass="62872">MLSSTRAIKLIQKLLPTGKPKIFHLIPRSLCCPAELPQPPESAESPDLPTWLRDDQISATKDADECDFVIPPLSSLFAKPGYGTHVRVARRLLSGANDADVDKVSQILKNRYPTPDGVVQAMSRCDVKVSHDLVMHILKRFSNDWVPALGFFTWAKNQTGYVHNPEVYNFMVDALGKCKQFTLMLELVEEMKGLEGYVSLNTMAKVIRRFARARMYENACEAFGKMESFGVARDVAALNILMDALVKECSVESAQSVFLTFKDSIPPDSNTYRILIHGYCKARKLVEARRTMEDMEQQGFQPAAFAYTCFIEAYCRDRDFRKVDTILEEMQEKGCKPSIVSYTIIMHALGKAKQTNEALEIYEEVKRNGCVPDASFYGSVIFVLSDSGRIKDAWDVFRDMAKQGIRPNLLVYNTMIASACAHWQGTHALELLQKMEEDSIKPDVKTYAPLLKLCCKKKALRVLKLVLNHMFANDVSIDLGTYELLVRGLSMSGKLEEACMFLQEAVSKGMVPKDKLFMSLLDDLQGKGLTEAEENVKKLMKSCQATRKERDYASFVEA</sequence>
<dbReference type="EMBL" id="OZ034819">
    <property type="protein sequence ID" value="CAL1396626.1"/>
    <property type="molecule type" value="Genomic_DNA"/>
</dbReference>
<proteinExistence type="inferred from homology"/>
<feature type="repeat" description="PPR" evidence="3">
    <location>
        <begin position="408"/>
        <end position="442"/>
    </location>
</feature>
<reference evidence="5 6" key="1">
    <citation type="submission" date="2024-04" db="EMBL/GenBank/DDBJ databases">
        <authorList>
            <person name="Fracassetti M."/>
        </authorList>
    </citation>
    <scope>NUCLEOTIDE SEQUENCE [LARGE SCALE GENOMIC DNA]</scope>
</reference>
<feature type="repeat" description="PPR" evidence="3">
    <location>
        <begin position="338"/>
        <end position="372"/>
    </location>
</feature>
<dbReference type="Pfam" id="PF17177">
    <property type="entry name" value="PPR_long"/>
    <property type="match status" value="1"/>
</dbReference>
<dbReference type="Pfam" id="PF01535">
    <property type="entry name" value="PPR"/>
    <property type="match status" value="2"/>
</dbReference>
<evidence type="ECO:0000259" key="4">
    <source>
        <dbReference type="Pfam" id="PF17177"/>
    </source>
</evidence>
<dbReference type="InterPro" id="IPR033443">
    <property type="entry name" value="PROP1-like_PPR_dom"/>
</dbReference>
<dbReference type="PROSITE" id="PS51375">
    <property type="entry name" value="PPR"/>
    <property type="match status" value="6"/>
</dbReference>
<name>A0AAV2FEB3_9ROSI</name>
<dbReference type="Gene3D" id="1.25.40.10">
    <property type="entry name" value="Tetratricopeptide repeat domain"/>
    <property type="match status" value="3"/>
</dbReference>
<dbReference type="PANTHER" id="PTHR47936">
    <property type="entry name" value="PPR_LONG DOMAIN-CONTAINING PROTEIN"/>
    <property type="match status" value="1"/>
</dbReference>
<dbReference type="Pfam" id="PF13041">
    <property type="entry name" value="PPR_2"/>
    <property type="match status" value="1"/>
</dbReference>
<evidence type="ECO:0000313" key="5">
    <source>
        <dbReference type="EMBL" id="CAL1396626.1"/>
    </source>
</evidence>
<comment type="similarity">
    <text evidence="1">Belongs to the PPR family. P subfamily.</text>
</comment>
<evidence type="ECO:0000256" key="3">
    <source>
        <dbReference type="PROSITE-ProRule" id="PRU00708"/>
    </source>
</evidence>
<feature type="repeat" description="PPR" evidence="3">
    <location>
        <begin position="373"/>
        <end position="407"/>
    </location>
</feature>
<organism evidence="5 6">
    <name type="scientific">Linum trigynum</name>
    <dbReference type="NCBI Taxonomy" id="586398"/>
    <lineage>
        <taxon>Eukaryota</taxon>
        <taxon>Viridiplantae</taxon>
        <taxon>Streptophyta</taxon>
        <taxon>Embryophyta</taxon>
        <taxon>Tracheophyta</taxon>
        <taxon>Spermatophyta</taxon>
        <taxon>Magnoliopsida</taxon>
        <taxon>eudicotyledons</taxon>
        <taxon>Gunneridae</taxon>
        <taxon>Pentapetalae</taxon>
        <taxon>rosids</taxon>
        <taxon>fabids</taxon>
        <taxon>Malpighiales</taxon>
        <taxon>Linaceae</taxon>
        <taxon>Linum</taxon>
    </lineage>
</organism>
<dbReference type="Proteomes" id="UP001497516">
    <property type="component" value="Chromosome 6"/>
</dbReference>
<accession>A0AAV2FEB3</accession>
<dbReference type="InterPro" id="IPR002885">
    <property type="entry name" value="PPR_rpt"/>
</dbReference>
<evidence type="ECO:0000313" key="6">
    <source>
        <dbReference type="Proteomes" id="UP001497516"/>
    </source>
</evidence>
<dbReference type="InterPro" id="IPR011990">
    <property type="entry name" value="TPR-like_helical_dom_sf"/>
</dbReference>
<protein>
    <recommendedName>
        <fullName evidence="4">PROP1-like PPR domain-containing protein</fullName>
    </recommendedName>
</protein>
<evidence type="ECO:0000256" key="1">
    <source>
        <dbReference type="ARBA" id="ARBA00007626"/>
    </source>
</evidence>
<dbReference type="AlphaFoldDB" id="A0AAV2FEB3"/>
<feature type="repeat" description="PPR" evidence="3">
    <location>
        <begin position="478"/>
        <end position="512"/>
    </location>
</feature>
<keyword evidence="6" id="KW-1185">Reference proteome</keyword>
<gene>
    <name evidence="5" type="ORF">LTRI10_LOCUS36981</name>
</gene>
<feature type="repeat" description="PPR" evidence="3">
    <location>
        <begin position="303"/>
        <end position="337"/>
    </location>
</feature>
<evidence type="ECO:0000256" key="2">
    <source>
        <dbReference type="ARBA" id="ARBA00022737"/>
    </source>
</evidence>
<feature type="repeat" description="PPR" evidence="3">
    <location>
        <begin position="268"/>
        <end position="302"/>
    </location>
</feature>
<dbReference type="PANTHER" id="PTHR47936:SF1">
    <property type="entry name" value="PENTATRICOPEPTIDE REPEAT-CONTAINING PROTEIN GUN1, CHLOROPLASTIC"/>
    <property type="match status" value="1"/>
</dbReference>
<dbReference type="NCBIfam" id="TIGR00756">
    <property type="entry name" value="PPR"/>
    <property type="match status" value="6"/>
</dbReference>
<feature type="domain" description="PROP1-like PPR" evidence="4">
    <location>
        <begin position="351"/>
        <end position="493"/>
    </location>
</feature>
<keyword evidence="2" id="KW-0677">Repeat</keyword>